<dbReference type="AlphaFoldDB" id="A0AAN9YLB1"/>
<keyword evidence="4" id="KW-1185">Reference proteome</keyword>
<evidence type="ECO:0000313" key="4">
    <source>
        <dbReference type="Proteomes" id="UP001320420"/>
    </source>
</evidence>
<accession>A0AAN9YLB1</accession>
<comment type="caution">
    <text evidence="3">The sequence shown here is derived from an EMBL/GenBank/DDBJ whole genome shotgun (WGS) entry which is preliminary data.</text>
</comment>
<organism evidence="3 4">
    <name type="scientific">Diatrype stigma</name>
    <dbReference type="NCBI Taxonomy" id="117547"/>
    <lineage>
        <taxon>Eukaryota</taxon>
        <taxon>Fungi</taxon>
        <taxon>Dikarya</taxon>
        <taxon>Ascomycota</taxon>
        <taxon>Pezizomycotina</taxon>
        <taxon>Sordariomycetes</taxon>
        <taxon>Xylariomycetidae</taxon>
        <taxon>Xylariales</taxon>
        <taxon>Diatrypaceae</taxon>
        <taxon>Diatrype</taxon>
    </lineage>
</organism>
<dbReference type="Pfam" id="PF01757">
    <property type="entry name" value="Acyl_transf_3"/>
    <property type="match status" value="1"/>
</dbReference>
<dbReference type="Proteomes" id="UP001320420">
    <property type="component" value="Unassembled WGS sequence"/>
</dbReference>
<proteinExistence type="predicted"/>
<feature type="domain" description="Acyltransferase 3" evidence="2">
    <location>
        <begin position="18"/>
        <end position="385"/>
    </location>
</feature>
<dbReference type="PANTHER" id="PTHR23028">
    <property type="entry name" value="ACETYLTRANSFERASE"/>
    <property type="match status" value="1"/>
</dbReference>
<protein>
    <recommendedName>
        <fullName evidence="2">Acyltransferase 3 domain-containing protein</fullName>
    </recommendedName>
</protein>
<evidence type="ECO:0000313" key="3">
    <source>
        <dbReference type="EMBL" id="KAK7746555.1"/>
    </source>
</evidence>
<feature type="transmembrane region" description="Helical" evidence="1">
    <location>
        <begin position="186"/>
        <end position="204"/>
    </location>
</feature>
<reference evidence="3 4" key="1">
    <citation type="submission" date="2024-02" db="EMBL/GenBank/DDBJ databases">
        <title>De novo assembly and annotation of 12 fungi associated with fruit tree decline syndrome in Ontario, Canada.</title>
        <authorList>
            <person name="Sulman M."/>
            <person name="Ellouze W."/>
            <person name="Ilyukhin E."/>
        </authorList>
    </citation>
    <scope>NUCLEOTIDE SEQUENCE [LARGE SCALE GENOMIC DNA]</scope>
    <source>
        <strain evidence="3 4">M11/M66-122</strain>
    </source>
</reference>
<feature type="transmembrane region" description="Helical" evidence="1">
    <location>
        <begin position="252"/>
        <end position="270"/>
    </location>
</feature>
<feature type="transmembrane region" description="Helical" evidence="1">
    <location>
        <begin position="61"/>
        <end position="83"/>
    </location>
</feature>
<dbReference type="InterPro" id="IPR050879">
    <property type="entry name" value="Acyltransferase_3"/>
</dbReference>
<keyword evidence="1" id="KW-0472">Membrane</keyword>
<dbReference type="InterPro" id="IPR002656">
    <property type="entry name" value="Acyl_transf_3_dom"/>
</dbReference>
<feature type="transmembrane region" description="Helical" evidence="1">
    <location>
        <begin position="333"/>
        <end position="358"/>
    </location>
</feature>
<dbReference type="EMBL" id="JAKJXP020000097">
    <property type="protein sequence ID" value="KAK7746555.1"/>
    <property type="molecule type" value="Genomic_DNA"/>
</dbReference>
<feature type="transmembrane region" description="Helical" evidence="1">
    <location>
        <begin position="21"/>
        <end position="41"/>
    </location>
</feature>
<sequence>MEASPSPEKPALPKSRTEYLDGVRGVASLIVFALHWTHVYYPSVNSSWGYKDNTSLWLLPFVRLIYSGAAMVAVFFVVSGFVLSHRFIQRMHRHEYPELFASLSSITFRRAIRLFLPAFASSLLAYICTDLDLVSVPNKVDGKHFTHGLAAYFDFLDMESDPWNWDVSFFGFYNPQLWSIAVEFRGSMVVFLLIVALARVRPVVRLGVEGLLVLHGFTHKRWDAALFVVGMIIAEIEILYPRGPQSPSKKRMTDIVLYLTLTLGVFLSGYPRDGNTETPGYMWSQYVWPYTAYRRRFWLAVGSILIVAPMAFLPVVQGLFLTRPARYLGRISFALYLVHGLGNRTIGTWITGACWSIFGHEGDWQYAISFAIATVTYVPIVIWASDIFWRAVDIPSTDLAKWFEKKCLSPSPNPTLERPRFMA</sequence>
<feature type="transmembrane region" description="Helical" evidence="1">
    <location>
        <begin position="297"/>
        <end position="321"/>
    </location>
</feature>
<keyword evidence="1" id="KW-0812">Transmembrane</keyword>
<evidence type="ECO:0000256" key="1">
    <source>
        <dbReference type="SAM" id="Phobius"/>
    </source>
</evidence>
<evidence type="ECO:0000259" key="2">
    <source>
        <dbReference type="Pfam" id="PF01757"/>
    </source>
</evidence>
<feature type="transmembrane region" description="Helical" evidence="1">
    <location>
        <begin position="364"/>
        <end position="384"/>
    </location>
</feature>
<keyword evidence="1" id="KW-1133">Transmembrane helix</keyword>
<dbReference type="GO" id="GO:0016747">
    <property type="term" value="F:acyltransferase activity, transferring groups other than amino-acyl groups"/>
    <property type="evidence" value="ECO:0007669"/>
    <property type="project" value="InterPro"/>
</dbReference>
<name>A0AAN9YLB1_9PEZI</name>
<dbReference type="PANTHER" id="PTHR23028:SF134">
    <property type="entry name" value="PUTATIVE (AFU_ORTHOLOGUE AFUA_4G08520)-RELATED"/>
    <property type="match status" value="1"/>
</dbReference>
<gene>
    <name evidence="3" type="ORF">SLS62_009352</name>
</gene>